<accession>A0A8H9FV58</accession>
<dbReference type="GO" id="GO:0005975">
    <property type="term" value="P:carbohydrate metabolic process"/>
    <property type="evidence" value="ECO:0007669"/>
    <property type="project" value="InterPro"/>
</dbReference>
<dbReference type="PANTHER" id="PTHR10357:SF219">
    <property type="entry name" value="MALTOSE ALPHA-D-GLUCOSYLTRANSFERASE"/>
    <property type="match status" value="1"/>
</dbReference>
<proteinExistence type="predicted"/>
<gene>
    <name evidence="2" type="ORF">GCM10011314_15280</name>
</gene>
<reference evidence="2" key="2">
    <citation type="submission" date="2020-09" db="EMBL/GenBank/DDBJ databases">
        <authorList>
            <person name="Sun Q."/>
            <person name="Zhou Y."/>
        </authorList>
    </citation>
    <scope>NUCLEOTIDE SEQUENCE</scope>
    <source>
        <strain evidence="2">CGMCC 1.10749</strain>
    </source>
</reference>
<evidence type="ECO:0000259" key="1">
    <source>
        <dbReference type="SMART" id="SM00642"/>
    </source>
</evidence>
<dbReference type="InterPro" id="IPR054049">
    <property type="entry name" value="SupH-like_C"/>
</dbReference>
<dbReference type="AlphaFoldDB" id="A0A8H9FV58"/>
<dbReference type="SMART" id="SM00642">
    <property type="entry name" value="Aamy"/>
    <property type="match status" value="1"/>
</dbReference>
<dbReference type="Pfam" id="PF22157">
    <property type="entry name" value="SupH-like_C"/>
    <property type="match status" value="1"/>
</dbReference>
<dbReference type="Gene3D" id="3.20.20.80">
    <property type="entry name" value="Glycosidases"/>
    <property type="match status" value="1"/>
</dbReference>
<dbReference type="CDD" id="cd11334">
    <property type="entry name" value="AmyAc_TreS"/>
    <property type="match status" value="1"/>
</dbReference>
<sequence length="577" mass="65147">MRITDTSDQWWKTAVIYCLDVETFYDSDGDGIGDLQGLAQRLDYLGELGVTCIWLMPFYPSPQKDDGYDVSDFYGVDPRVGTAGDLVEVIRTAHDRGIRVIADLLVNHTSDTHPWFKESRRSTDNARRDWYVWRSDTPPDTSDQVVFPDKEKGIWSKDAKTGEWYLHHFYAHQPDLNVANPQVRDEIARIAGFWLELGLDGFRVDAVPFFVEDVETTAKQGKRAKKDEADQNDDVVQSITPHQHLKDLRAFINRRNGAAIMLGEVNLPHAQQREYFGAEAGDELHMMFDFIGMQNLYLSMAREDARPLAKALMDRPPIHPSCQWATFVRNHDELTLDKLTDTEREEVFAAFGPDPEMQIYDRGLKRRLPPMLDGDPRRVRMAYSLLFSLPGTPTLFYGEEIGMGEDLAGEGRHAVRTPMQWSPDASGGFSKASTRRLVRRPTPGGFGPEHVNVVEQRTDPDSLWTFMRHLVQTYRSCPELGWGDFTLLRQYAPQSDSVLAHQCSTGEAAVIAVHNLGAEPCTVTLDVSEWTKDGDVALADLLSGGEVVTDDGSLEVVLEGYGHRWLRVHPVGDLRIP</sequence>
<dbReference type="EMBL" id="BMEA01000001">
    <property type="protein sequence ID" value="GGB76610.1"/>
    <property type="molecule type" value="Genomic_DNA"/>
</dbReference>
<dbReference type="Gene3D" id="2.60.40.1180">
    <property type="entry name" value="Golgi alpha-mannosidase II"/>
    <property type="match status" value="1"/>
</dbReference>
<dbReference type="SUPFAM" id="SSF51011">
    <property type="entry name" value="Glycosyl hydrolase domain"/>
    <property type="match status" value="1"/>
</dbReference>
<reference evidence="2" key="1">
    <citation type="journal article" date="2014" name="Int. J. Syst. Evol. Microbiol.">
        <title>Complete genome sequence of Corynebacterium casei LMG S-19264T (=DSM 44701T), isolated from a smear-ripened cheese.</title>
        <authorList>
            <consortium name="US DOE Joint Genome Institute (JGI-PGF)"/>
            <person name="Walter F."/>
            <person name="Albersmeier A."/>
            <person name="Kalinowski J."/>
            <person name="Ruckert C."/>
        </authorList>
    </citation>
    <scope>NUCLEOTIDE SEQUENCE</scope>
    <source>
        <strain evidence="2">CGMCC 1.10749</strain>
    </source>
</reference>
<feature type="domain" description="Glycosyl hydrolase family 13 catalytic" evidence="1">
    <location>
        <begin position="18"/>
        <end position="439"/>
    </location>
</feature>
<dbReference type="PANTHER" id="PTHR10357">
    <property type="entry name" value="ALPHA-AMYLASE FAMILY MEMBER"/>
    <property type="match status" value="1"/>
</dbReference>
<dbReference type="RefSeq" id="WP_035945887.1">
    <property type="nucleotide sequence ID" value="NZ_BMEA01000001.1"/>
</dbReference>
<dbReference type="Gene3D" id="3.90.400.10">
    <property type="entry name" value="Oligo-1,6-glucosidase, Domain 2"/>
    <property type="match status" value="1"/>
</dbReference>
<dbReference type="InterPro" id="IPR017853">
    <property type="entry name" value="GH"/>
</dbReference>
<dbReference type="Pfam" id="PF00128">
    <property type="entry name" value="Alpha-amylase"/>
    <property type="match status" value="2"/>
</dbReference>
<protein>
    <submittedName>
        <fullName evidence="2">Alpha-amylase</fullName>
    </submittedName>
</protein>
<organism evidence="2 3">
    <name type="scientific">Knoellia flava</name>
    <dbReference type="NCBI Taxonomy" id="913969"/>
    <lineage>
        <taxon>Bacteria</taxon>
        <taxon>Bacillati</taxon>
        <taxon>Actinomycetota</taxon>
        <taxon>Actinomycetes</taxon>
        <taxon>Micrococcales</taxon>
        <taxon>Intrasporangiaceae</taxon>
        <taxon>Knoellia</taxon>
    </lineage>
</organism>
<dbReference type="Proteomes" id="UP000628079">
    <property type="component" value="Unassembled WGS sequence"/>
</dbReference>
<comment type="caution">
    <text evidence="2">The sequence shown here is derived from an EMBL/GenBank/DDBJ whole genome shotgun (WGS) entry which is preliminary data.</text>
</comment>
<name>A0A8H9FV58_9MICO</name>
<evidence type="ECO:0000313" key="2">
    <source>
        <dbReference type="EMBL" id="GGB76610.1"/>
    </source>
</evidence>
<dbReference type="InterPro" id="IPR006047">
    <property type="entry name" value="GH13_cat_dom"/>
</dbReference>
<dbReference type="InterPro" id="IPR013780">
    <property type="entry name" value="Glyco_hydro_b"/>
</dbReference>
<dbReference type="SUPFAM" id="SSF51445">
    <property type="entry name" value="(Trans)glycosidases"/>
    <property type="match status" value="1"/>
</dbReference>
<evidence type="ECO:0000313" key="3">
    <source>
        <dbReference type="Proteomes" id="UP000628079"/>
    </source>
</evidence>
<dbReference type="InterPro" id="IPR045857">
    <property type="entry name" value="O16G_dom_2"/>
</dbReference>